<feature type="domain" description="TLC" evidence="7">
    <location>
        <begin position="62"/>
        <end position="262"/>
    </location>
</feature>
<dbReference type="InterPro" id="IPR006634">
    <property type="entry name" value="TLC-dom"/>
</dbReference>
<dbReference type="GO" id="GO:0016020">
    <property type="term" value="C:membrane"/>
    <property type="evidence" value="ECO:0007669"/>
    <property type="project" value="UniProtKB-SubCell"/>
</dbReference>
<accession>V8P007</accession>
<dbReference type="GO" id="GO:0007399">
    <property type="term" value="P:nervous system development"/>
    <property type="evidence" value="ECO:0007669"/>
    <property type="project" value="TreeGrafter"/>
</dbReference>
<dbReference type="GO" id="GO:0005783">
    <property type="term" value="C:endoplasmic reticulum"/>
    <property type="evidence" value="ECO:0007669"/>
    <property type="project" value="TreeGrafter"/>
</dbReference>
<feature type="non-terminal residue" evidence="8">
    <location>
        <position position="1"/>
    </location>
</feature>
<gene>
    <name evidence="8" type="primary">CLN8</name>
    <name evidence="8" type="ORF">L345_06369</name>
</gene>
<feature type="transmembrane region" description="Helical" evidence="6">
    <location>
        <begin position="201"/>
        <end position="222"/>
    </location>
</feature>
<keyword evidence="4 5" id="KW-0472">Membrane</keyword>
<feature type="transmembrane region" description="Helical" evidence="6">
    <location>
        <begin position="102"/>
        <end position="121"/>
    </location>
</feature>
<evidence type="ECO:0000256" key="6">
    <source>
        <dbReference type="SAM" id="Phobius"/>
    </source>
</evidence>
<name>V8P007_OPHHA</name>
<dbReference type="SMART" id="SM00724">
    <property type="entry name" value="TLC"/>
    <property type="match status" value="1"/>
</dbReference>
<dbReference type="Proteomes" id="UP000018936">
    <property type="component" value="Unassembled WGS sequence"/>
</dbReference>
<dbReference type="PROSITE" id="PS50922">
    <property type="entry name" value="TLC"/>
    <property type="match status" value="1"/>
</dbReference>
<evidence type="ECO:0000256" key="5">
    <source>
        <dbReference type="PROSITE-ProRule" id="PRU00205"/>
    </source>
</evidence>
<evidence type="ECO:0000259" key="7">
    <source>
        <dbReference type="PROSITE" id="PS50922"/>
    </source>
</evidence>
<evidence type="ECO:0000256" key="1">
    <source>
        <dbReference type="ARBA" id="ARBA00004141"/>
    </source>
</evidence>
<dbReference type="AlphaFoldDB" id="V8P007"/>
<evidence type="ECO:0000256" key="3">
    <source>
        <dbReference type="ARBA" id="ARBA00022989"/>
    </source>
</evidence>
<keyword evidence="2 5" id="KW-0812">Transmembrane</keyword>
<keyword evidence="3 6" id="KW-1133">Transmembrane helix</keyword>
<proteinExistence type="predicted"/>
<comment type="subcellular location">
    <subcellularLocation>
        <location evidence="1">Membrane</location>
        <topology evidence="1">Multi-pass membrane protein</topology>
    </subcellularLocation>
</comment>
<evidence type="ECO:0000256" key="4">
    <source>
        <dbReference type="ARBA" id="ARBA00023136"/>
    </source>
</evidence>
<reference evidence="8 9" key="1">
    <citation type="journal article" date="2013" name="Proc. Natl. Acad. Sci. U.S.A.">
        <title>The king cobra genome reveals dynamic gene evolution and adaptation in the snake venom system.</title>
        <authorList>
            <person name="Vonk F.J."/>
            <person name="Casewell N.R."/>
            <person name="Henkel C.V."/>
            <person name="Heimberg A.M."/>
            <person name="Jansen H.J."/>
            <person name="McCleary R.J."/>
            <person name="Kerkkamp H.M."/>
            <person name="Vos R.A."/>
            <person name="Guerreiro I."/>
            <person name="Calvete J.J."/>
            <person name="Wuster W."/>
            <person name="Woods A.E."/>
            <person name="Logan J.M."/>
            <person name="Harrison R.A."/>
            <person name="Castoe T.A."/>
            <person name="de Koning A.P."/>
            <person name="Pollock D.D."/>
            <person name="Yandell M."/>
            <person name="Calderon D."/>
            <person name="Renjifo C."/>
            <person name="Currier R.B."/>
            <person name="Salgado D."/>
            <person name="Pla D."/>
            <person name="Sanz L."/>
            <person name="Hyder A.S."/>
            <person name="Ribeiro J.M."/>
            <person name="Arntzen J.W."/>
            <person name="van den Thillart G.E."/>
            <person name="Boetzer M."/>
            <person name="Pirovano W."/>
            <person name="Dirks R.P."/>
            <person name="Spaink H.P."/>
            <person name="Duboule D."/>
            <person name="McGlinn E."/>
            <person name="Kini R.M."/>
            <person name="Richardson M.K."/>
        </authorList>
    </citation>
    <scope>NUCLEOTIDE SEQUENCE</scope>
    <source>
        <tissue evidence="8">Blood</tissue>
    </source>
</reference>
<evidence type="ECO:0000256" key="2">
    <source>
        <dbReference type="ARBA" id="ARBA00022692"/>
    </source>
</evidence>
<dbReference type="EMBL" id="AZIM01001171">
    <property type="protein sequence ID" value="ETE67844.1"/>
    <property type="molecule type" value="Genomic_DNA"/>
</dbReference>
<dbReference type="PANTHER" id="PTHR13439:SF7">
    <property type="entry name" value="PROTEIN CLN8"/>
    <property type="match status" value="1"/>
</dbReference>
<dbReference type="GO" id="GO:0097001">
    <property type="term" value="F:ceramide binding"/>
    <property type="evidence" value="ECO:0007669"/>
    <property type="project" value="TreeGrafter"/>
</dbReference>
<organism evidence="8 9">
    <name type="scientific">Ophiophagus hannah</name>
    <name type="common">King cobra</name>
    <name type="synonym">Naja hannah</name>
    <dbReference type="NCBI Taxonomy" id="8665"/>
    <lineage>
        <taxon>Eukaryota</taxon>
        <taxon>Metazoa</taxon>
        <taxon>Chordata</taxon>
        <taxon>Craniata</taxon>
        <taxon>Vertebrata</taxon>
        <taxon>Euteleostomi</taxon>
        <taxon>Lepidosauria</taxon>
        <taxon>Squamata</taxon>
        <taxon>Bifurcata</taxon>
        <taxon>Unidentata</taxon>
        <taxon>Episquamata</taxon>
        <taxon>Toxicofera</taxon>
        <taxon>Serpentes</taxon>
        <taxon>Colubroidea</taxon>
        <taxon>Elapidae</taxon>
        <taxon>Elapinae</taxon>
        <taxon>Ophiophagus</taxon>
    </lineage>
</organism>
<feature type="transmembrane region" description="Helical" evidence="6">
    <location>
        <begin position="63"/>
        <end position="86"/>
    </location>
</feature>
<dbReference type="GO" id="GO:0006644">
    <property type="term" value="P:phospholipid metabolic process"/>
    <property type="evidence" value="ECO:0007669"/>
    <property type="project" value="TreeGrafter"/>
</dbReference>
<keyword evidence="9" id="KW-1185">Reference proteome</keyword>
<protein>
    <submittedName>
        <fullName evidence="8">Protein CLN8</fullName>
    </submittedName>
</protein>
<evidence type="ECO:0000313" key="8">
    <source>
        <dbReference type="EMBL" id="ETE67844.1"/>
    </source>
</evidence>
<feature type="transmembrane region" description="Helical" evidence="6">
    <location>
        <begin position="25"/>
        <end position="51"/>
    </location>
</feature>
<dbReference type="Pfam" id="PF03798">
    <property type="entry name" value="TRAM_LAG1_CLN8"/>
    <property type="match status" value="1"/>
</dbReference>
<dbReference type="InterPro" id="IPR050846">
    <property type="entry name" value="TLCD"/>
</dbReference>
<feature type="transmembrane region" description="Helical" evidence="6">
    <location>
        <begin position="159"/>
        <end position="180"/>
    </location>
</feature>
<feature type="transmembrane region" description="Helical" evidence="6">
    <location>
        <begin position="133"/>
        <end position="153"/>
    </location>
</feature>
<feature type="transmembrane region" description="Helical" evidence="6">
    <location>
        <begin position="228"/>
        <end position="249"/>
    </location>
</feature>
<dbReference type="PANTHER" id="PTHR13439">
    <property type="entry name" value="CT120 PROTEIN"/>
    <property type="match status" value="1"/>
</dbReference>
<evidence type="ECO:0000313" key="9">
    <source>
        <dbReference type="Proteomes" id="UP000018936"/>
    </source>
</evidence>
<comment type="caution">
    <text evidence="8">The sequence shown here is derived from an EMBL/GenBank/DDBJ whole genome shotgun (WGS) entry which is preliminary data.</text>
</comment>
<dbReference type="GO" id="GO:0055088">
    <property type="term" value="P:lipid homeostasis"/>
    <property type="evidence" value="ECO:0007669"/>
    <property type="project" value="TreeGrafter"/>
</dbReference>
<dbReference type="OrthoDB" id="10052906at2759"/>
<sequence length="300" mass="34845">MNRPNDEATSTSIFAWNYFLWEVRLALVAIGFFFYLGIFCFSHFLSSWLSITYRSLPAKEKVFWNLAATRGVFGIQSSVAGFWALLLDPVFQADKVYSQKDWSWFSCLIAAGFFLLENVAVHVSNFIFKTFDLFVVVHHFLAFGGFLGLITNIKSGHYIPLMGMLLEMSTPFTCMSWILLKAGRANSFLWKASQWIMIHMFHCRMMLTYHMWWVCLSNWNAVMENLGLLYFTVLLTGLSAVTFILNPYWTYKKTLQLSSPLDWNFSGRTMKNGSSVKQPPLLRERETSQHNLDNTQEWIR</sequence>